<dbReference type="Proteomes" id="UP000243250">
    <property type="component" value="Unassembled WGS sequence"/>
</dbReference>
<feature type="region of interest" description="Disordered" evidence="1">
    <location>
        <begin position="109"/>
        <end position="133"/>
    </location>
</feature>
<organism evidence="2 3">
    <name type="scientific">Halogeometricum limi</name>
    <dbReference type="NCBI Taxonomy" id="555875"/>
    <lineage>
        <taxon>Archaea</taxon>
        <taxon>Methanobacteriati</taxon>
        <taxon>Methanobacteriota</taxon>
        <taxon>Stenosarchaea group</taxon>
        <taxon>Halobacteria</taxon>
        <taxon>Halobacteriales</taxon>
        <taxon>Haloferacaceae</taxon>
        <taxon>Halogeometricum</taxon>
    </lineage>
</organism>
<dbReference type="STRING" id="555875.SAMN04488124_0498"/>
<protein>
    <recommendedName>
        <fullName evidence="4">YjbR protein</fullName>
    </recommendedName>
</protein>
<sequence length="133" mass="14935">MVSTTDRPDPLRAAFDRTLARERLLRVDVQSRFGRLAYLVDGEPFALLAPRGLCLTHLAPETRRRLADERDVEPFEADDHRVESWVTVSTRPDGVAALAPYITESYQTAETVADDGENERGRSPDSPGDRRLV</sequence>
<dbReference type="EMBL" id="FOYS01000001">
    <property type="protein sequence ID" value="SFR34685.1"/>
    <property type="molecule type" value="Genomic_DNA"/>
</dbReference>
<evidence type="ECO:0000313" key="3">
    <source>
        <dbReference type="Proteomes" id="UP000243250"/>
    </source>
</evidence>
<dbReference type="RefSeq" id="WP_089876438.1">
    <property type="nucleotide sequence ID" value="NZ_FOYS01000001.1"/>
</dbReference>
<evidence type="ECO:0000313" key="2">
    <source>
        <dbReference type="EMBL" id="SFR34685.1"/>
    </source>
</evidence>
<evidence type="ECO:0000256" key="1">
    <source>
        <dbReference type="SAM" id="MobiDB-lite"/>
    </source>
</evidence>
<reference evidence="3" key="1">
    <citation type="submission" date="2016-10" db="EMBL/GenBank/DDBJ databases">
        <authorList>
            <person name="Varghese N."/>
            <person name="Submissions S."/>
        </authorList>
    </citation>
    <scope>NUCLEOTIDE SEQUENCE [LARGE SCALE GENOMIC DNA]</scope>
    <source>
        <strain evidence="3">CGMCC 1.8711</strain>
    </source>
</reference>
<name>A0A1I6FXK8_9EURY</name>
<dbReference type="AlphaFoldDB" id="A0A1I6FXK8"/>
<keyword evidence="3" id="KW-1185">Reference proteome</keyword>
<accession>A0A1I6FXK8</accession>
<gene>
    <name evidence="2" type="ORF">SAMN04488124_0498</name>
</gene>
<proteinExistence type="predicted"/>
<feature type="compositionally biased region" description="Basic and acidic residues" evidence="1">
    <location>
        <begin position="118"/>
        <end position="133"/>
    </location>
</feature>
<evidence type="ECO:0008006" key="4">
    <source>
        <dbReference type="Google" id="ProtNLM"/>
    </source>
</evidence>